<comment type="similarity">
    <text evidence="2">Belongs to the GLI C2H2-type zinc-finger protein family.</text>
</comment>
<organism evidence="11 12">
    <name type="scientific">Clunio marinus</name>
    <dbReference type="NCBI Taxonomy" id="568069"/>
    <lineage>
        <taxon>Eukaryota</taxon>
        <taxon>Metazoa</taxon>
        <taxon>Ecdysozoa</taxon>
        <taxon>Arthropoda</taxon>
        <taxon>Hexapoda</taxon>
        <taxon>Insecta</taxon>
        <taxon>Pterygota</taxon>
        <taxon>Neoptera</taxon>
        <taxon>Endopterygota</taxon>
        <taxon>Diptera</taxon>
        <taxon>Nematocera</taxon>
        <taxon>Chironomoidea</taxon>
        <taxon>Chironomidae</taxon>
        <taxon>Clunio</taxon>
    </lineage>
</organism>
<keyword evidence="3" id="KW-0479">Metal-binding</keyword>
<reference evidence="11 12" key="1">
    <citation type="submission" date="2015-04" db="EMBL/GenBank/DDBJ databases">
        <authorList>
            <person name="Syromyatnikov M.Y."/>
            <person name="Popov V.N."/>
        </authorList>
    </citation>
    <scope>NUCLEOTIDE SEQUENCE [LARGE SCALE GENOMIC DNA]</scope>
</reference>
<dbReference type="GO" id="GO:0000981">
    <property type="term" value="F:DNA-binding transcription factor activity, RNA polymerase II-specific"/>
    <property type="evidence" value="ECO:0007669"/>
    <property type="project" value="TreeGrafter"/>
</dbReference>
<feature type="domain" description="C2H2-type" evidence="10">
    <location>
        <begin position="222"/>
        <end position="253"/>
    </location>
</feature>
<accession>A0A1J1HXJ5</accession>
<evidence type="ECO:0000256" key="1">
    <source>
        <dbReference type="ARBA" id="ARBA00004123"/>
    </source>
</evidence>
<evidence type="ECO:0000256" key="2">
    <source>
        <dbReference type="ARBA" id="ARBA00010831"/>
    </source>
</evidence>
<protein>
    <submittedName>
        <fullName evidence="11">CLUMA_CG006286, isoform A</fullName>
    </submittedName>
</protein>
<dbReference type="FunFam" id="3.30.160.60:FF:000019">
    <property type="entry name" value="GLI family zinc finger 3"/>
    <property type="match status" value="1"/>
</dbReference>
<proteinExistence type="inferred from homology"/>
<dbReference type="PANTHER" id="PTHR45718">
    <property type="entry name" value="TRANSCRIPTIONAL ACTIVATOR CUBITUS INTERRUPTUS"/>
    <property type="match status" value="1"/>
</dbReference>
<dbReference type="FunFam" id="3.30.160.60:FF:000359">
    <property type="entry name" value="GLIS family zinc finger 2"/>
    <property type="match status" value="1"/>
</dbReference>
<dbReference type="InterPro" id="IPR036236">
    <property type="entry name" value="Znf_C2H2_sf"/>
</dbReference>
<keyword evidence="6" id="KW-0862">Zinc</keyword>
<keyword evidence="4" id="KW-0677">Repeat</keyword>
<dbReference type="GO" id="GO:0008270">
    <property type="term" value="F:zinc ion binding"/>
    <property type="evidence" value="ECO:0007669"/>
    <property type="project" value="UniProtKB-KW"/>
</dbReference>
<dbReference type="PANTHER" id="PTHR45718:SF8">
    <property type="entry name" value="GLIS FAMILY ZINC FINGER 2"/>
    <property type="match status" value="1"/>
</dbReference>
<dbReference type="SUPFAM" id="SSF57667">
    <property type="entry name" value="beta-beta-alpha zinc fingers"/>
    <property type="match status" value="3"/>
</dbReference>
<dbReference type="Proteomes" id="UP000183832">
    <property type="component" value="Unassembled WGS sequence"/>
</dbReference>
<dbReference type="InterPro" id="IPR056436">
    <property type="entry name" value="Znf-C2H2_ZIC1-5/GLI1-3-like"/>
</dbReference>
<evidence type="ECO:0000313" key="12">
    <source>
        <dbReference type="Proteomes" id="UP000183832"/>
    </source>
</evidence>
<evidence type="ECO:0000256" key="9">
    <source>
        <dbReference type="PROSITE-ProRule" id="PRU00042"/>
    </source>
</evidence>
<evidence type="ECO:0000313" key="11">
    <source>
        <dbReference type="EMBL" id="CRK92707.1"/>
    </source>
</evidence>
<evidence type="ECO:0000256" key="6">
    <source>
        <dbReference type="ARBA" id="ARBA00022833"/>
    </source>
</evidence>
<evidence type="ECO:0000259" key="10">
    <source>
        <dbReference type="PROSITE" id="PS50157"/>
    </source>
</evidence>
<gene>
    <name evidence="11" type="ORF">CLUMA_CG006286</name>
</gene>
<feature type="domain" description="C2H2-type" evidence="10">
    <location>
        <begin position="129"/>
        <end position="161"/>
    </location>
</feature>
<dbReference type="GO" id="GO:0005634">
    <property type="term" value="C:nucleus"/>
    <property type="evidence" value="ECO:0007669"/>
    <property type="project" value="UniProtKB-SubCell"/>
</dbReference>
<dbReference type="Pfam" id="PF23561">
    <property type="entry name" value="zf-C2H2_15"/>
    <property type="match status" value="1"/>
</dbReference>
<dbReference type="FunFam" id="3.30.160.60:FF:000357">
    <property type="entry name" value="GLIS family zinc finger 2"/>
    <property type="match status" value="1"/>
</dbReference>
<dbReference type="EMBL" id="CVRI01000035">
    <property type="protein sequence ID" value="CRK92707.1"/>
    <property type="molecule type" value="Genomic_DNA"/>
</dbReference>
<keyword evidence="8" id="KW-0539">Nucleus</keyword>
<dbReference type="Pfam" id="PF00096">
    <property type="entry name" value="zf-C2H2"/>
    <property type="match status" value="1"/>
</dbReference>
<dbReference type="GO" id="GO:0000122">
    <property type="term" value="P:negative regulation of transcription by RNA polymerase II"/>
    <property type="evidence" value="ECO:0007669"/>
    <property type="project" value="UniProtKB-ARBA"/>
</dbReference>
<dbReference type="GO" id="GO:0000978">
    <property type="term" value="F:RNA polymerase II cis-regulatory region sequence-specific DNA binding"/>
    <property type="evidence" value="ECO:0007669"/>
    <property type="project" value="TreeGrafter"/>
</dbReference>
<keyword evidence="7" id="KW-0238">DNA-binding</keyword>
<keyword evidence="12" id="KW-1185">Reference proteome</keyword>
<dbReference type="InterPro" id="IPR013087">
    <property type="entry name" value="Znf_C2H2_type"/>
</dbReference>
<dbReference type="InterPro" id="IPR043359">
    <property type="entry name" value="GLI-like"/>
</dbReference>
<dbReference type="PROSITE" id="PS50157">
    <property type="entry name" value="ZINC_FINGER_C2H2_2"/>
    <property type="match status" value="4"/>
</dbReference>
<comment type="subcellular location">
    <subcellularLocation>
        <location evidence="1">Nucleus</location>
    </subcellularLocation>
</comment>
<feature type="domain" description="C2H2-type" evidence="10">
    <location>
        <begin position="162"/>
        <end position="191"/>
    </location>
</feature>
<dbReference type="OrthoDB" id="3214149at2759"/>
<dbReference type="STRING" id="568069.A0A1J1HXJ5"/>
<evidence type="ECO:0000256" key="3">
    <source>
        <dbReference type="ARBA" id="ARBA00022723"/>
    </source>
</evidence>
<keyword evidence="5 9" id="KW-0863">Zinc-finger</keyword>
<dbReference type="SMART" id="SM00355">
    <property type="entry name" value="ZnF_C2H2"/>
    <property type="match status" value="5"/>
</dbReference>
<feature type="domain" description="C2H2-type" evidence="10">
    <location>
        <begin position="192"/>
        <end position="221"/>
    </location>
</feature>
<dbReference type="PROSITE" id="PS00028">
    <property type="entry name" value="ZINC_FINGER_C2H2_1"/>
    <property type="match status" value="4"/>
</dbReference>
<evidence type="ECO:0000256" key="4">
    <source>
        <dbReference type="ARBA" id="ARBA00022737"/>
    </source>
</evidence>
<evidence type="ECO:0000256" key="8">
    <source>
        <dbReference type="ARBA" id="ARBA00023242"/>
    </source>
</evidence>
<dbReference type="FunFam" id="3.30.160.60:FF:000125">
    <property type="entry name" value="Putative zinc finger protein 143"/>
    <property type="match status" value="1"/>
</dbReference>
<name>A0A1J1HXJ5_9DIPT</name>
<evidence type="ECO:0000256" key="5">
    <source>
        <dbReference type="ARBA" id="ARBA00022771"/>
    </source>
</evidence>
<dbReference type="AlphaFoldDB" id="A0A1J1HXJ5"/>
<evidence type="ECO:0000256" key="7">
    <source>
        <dbReference type="ARBA" id="ARBA00023125"/>
    </source>
</evidence>
<sequence length="324" mass="37899">MFIEITGFTLSISERPLLYQRNHFRPESLSEPFELTHYNYSKQADQFNYVPRIKLTISPESSHHFGPSSVIMKEKNDQLILDSHLNMEKMSNAKQICRWENCFRIFENLEKLANHIGTTHSSIGLNNLYYCKWEGCQRSERGFNARYKMLVHCRTHTKEKPHNCTFPECNKSFSRAENLKIHIRSHTLEKPYRCSYPGCFKAYSNSSDRFKHSRTHFNTKPYLCKIPGCLKRYTDPSSLRKHVKNFNHDNLGQKIKILTSNKKSMDLKFISSSNQIVNNFCDSLNIKNINSVSTCTSDNCASNFYRMQTLVLDEPLDLSLKHNK</sequence>
<dbReference type="Gene3D" id="3.30.160.60">
    <property type="entry name" value="Classic Zinc Finger"/>
    <property type="match status" value="4"/>
</dbReference>